<organism evidence="3 4">
    <name type="scientific">Trematosphaeria pertusa</name>
    <dbReference type="NCBI Taxonomy" id="390896"/>
    <lineage>
        <taxon>Eukaryota</taxon>
        <taxon>Fungi</taxon>
        <taxon>Dikarya</taxon>
        <taxon>Ascomycota</taxon>
        <taxon>Pezizomycotina</taxon>
        <taxon>Dothideomycetes</taxon>
        <taxon>Pleosporomycetidae</taxon>
        <taxon>Pleosporales</taxon>
        <taxon>Massarineae</taxon>
        <taxon>Trematosphaeriaceae</taxon>
        <taxon>Trematosphaeria</taxon>
    </lineage>
</organism>
<keyword evidence="2" id="KW-1133">Transmembrane helix</keyword>
<feature type="transmembrane region" description="Helical" evidence="2">
    <location>
        <begin position="218"/>
        <end position="237"/>
    </location>
</feature>
<feature type="transmembrane region" description="Helical" evidence="2">
    <location>
        <begin position="186"/>
        <end position="206"/>
    </location>
</feature>
<sequence length="282" mass="31008">MSRPISPNTTSSHSSFVGQEFSNNLLSDLAPLLTLFGEQVTKQFLSMSMGWADNILLSLGPLGIMTILVSTIRVSGVKRLKTIVGRARESKATAEAELLSSTSHEVCEMWDDQQVVRTFGSPKTLQIVITHEKSGLIARNLKDAYLDGYLVDTRGRKLSSDELEELGEAPNLTLNAPGSTVSNVELWAWVLVGTVAQLSAVVFPGVMQYRWGWRVASYGYPCYLLGTVTLIAGLTLCSRTIEGSTTELNFVPNPERSPNANYHAPTTNPQIRVSRLNKKDYR</sequence>
<keyword evidence="2" id="KW-0812">Transmembrane</keyword>
<protein>
    <submittedName>
        <fullName evidence="3">Uncharacterized protein</fullName>
    </submittedName>
</protein>
<evidence type="ECO:0000313" key="4">
    <source>
        <dbReference type="Proteomes" id="UP000800094"/>
    </source>
</evidence>
<feature type="transmembrane region" description="Helical" evidence="2">
    <location>
        <begin position="55"/>
        <end position="76"/>
    </location>
</feature>
<accession>A0A6A6I878</accession>
<dbReference type="OrthoDB" id="194358at2759"/>
<keyword evidence="4" id="KW-1185">Reference proteome</keyword>
<dbReference type="RefSeq" id="XP_033681423.1">
    <property type="nucleotide sequence ID" value="XM_033831089.1"/>
</dbReference>
<keyword evidence="2" id="KW-0472">Membrane</keyword>
<name>A0A6A6I878_9PLEO</name>
<proteinExistence type="predicted"/>
<gene>
    <name evidence="3" type="ORF">BU26DRAFT_532275</name>
</gene>
<feature type="region of interest" description="Disordered" evidence="1">
    <location>
        <begin position="248"/>
        <end position="268"/>
    </location>
</feature>
<evidence type="ECO:0000256" key="1">
    <source>
        <dbReference type="SAM" id="MobiDB-lite"/>
    </source>
</evidence>
<feature type="compositionally biased region" description="Polar residues" evidence="1">
    <location>
        <begin position="256"/>
        <end position="268"/>
    </location>
</feature>
<dbReference type="Proteomes" id="UP000800094">
    <property type="component" value="Unassembled WGS sequence"/>
</dbReference>
<dbReference type="GeneID" id="54584419"/>
<dbReference type="EMBL" id="ML987198">
    <property type="protein sequence ID" value="KAF2246419.1"/>
    <property type="molecule type" value="Genomic_DNA"/>
</dbReference>
<evidence type="ECO:0000256" key="2">
    <source>
        <dbReference type="SAM" id="Phobius"/>
    </source>
</evidence>
<dbReference type="AlphaFoldDB" id="A0A6A6I878"/>
<reference evidence="3" key="1">
    <citation type="journal article" date="2020" name="Stud. Mycol.">
        <title>101 Dothideomycetes genomes: a test case for predicting lifestyles and emergence of pathogens.</title>
        <authorList>
            <person name="Haridas S."/>
            <person name="Albert R."/>
            <person name="Binder M."/>
            <person name="Bloem J."/>
            <person name="Labutti K."/>
            <person name="Salamov A."/>
            <person name="Andreopoulos B."/>
            <person name="Baker S."/>
            <person name="Barry K."/>
            <person name="Bills G."/>
            <person name="Bluhm B."/>
            <person name="Cannon C."/>
            <person name="Castanera R."/>
            <person name="Culley D."/>
            <person name="Daum C."/>
            <person name="Ezra D."/>
            <person name="Gonzalez J."/>
            <person name="Henrissat B."/>
            <person name="Kuo A."/>
            <person name="Liang C."/>
            <person name="Lipzen A."/>
            <person name="Lutzoni F."/>
            <person name="Magnuson J."/>
            <person name="Mondo S."/>
            <person name="Nolan M."/>
            <person name="Ohm R."/>
            <person name="Pangilinan J."/>
            <person name="Park H.-J."/>
            <person name="Ramirez L."/>
            <person name="Alfaro M."/>
            <person name="Sun H."/>
            <person name="Tritt A."/>
            <person name="Yoshinaga Y."/>
            <person name="Zwiers L.-H."/>
            <person name="Turgeon B."/>
            <person name="Goodwin S."/>
            <person name="Spatafora J."/>
            <person name="Crous P."/>
            <person name="Grigoriev I."/>
        </authorList>
    </citation>
    <scope>NUCLEOTIDE SEQUENCE</scope>
    <source>
        <strain evidence="3">CBS 122368</strain>
    </source>
</reference>
<evidence type="ECO:0000313" key="3">
    <source>
        <dbReference type="EMBL" id="KAF2246419.1"/>
    </source>
</evidence>